<dbReference type="Proteomes" id="UP000249688">
    <property type="component" value="Unassembled WGS sequence"/>
</dbReference>
<gene>
    <name evidence="3" type="ORF">C8P66_111100</name>
</gene>
<dbReference type="SUPFAM" id="SSF69118">
    <property type="entry name" value="AhpD-like"/>
    <property type="match status" value="1"/>
</dbReference>
<proteinExistence type="predicted"/>
<dbReference type="GO" id="GO:0051920">
    <property type="term" value="F:peroxiredoxin activity"/>
    <property type="evidence" value="ECO:0007669"/>
    <property type="project" value="InterPro"/>
</dbReference>
<sequence>MFLPLPILGRQAFLAHVLVEGPEEAPPVLLLHSIGTTLHVWDPQAAVLARRFRVIRPDMRGHGLSETVAGDHSMSDFAADQAALLDALGIASAHVIGLSIGGRIAQAMAAEHPDRVASLLLLDTALEFPPLDLWQGRIDAVRTEGTAALVEAVMPRWVVDPQAHSSRGLRQMLLATSGEGYAGAAAALRDARASQVVGRITAPTTIVVGTLDPASPPEAAQELAATIPGSVVRMIEGASHIPTLEFPELTTAALLAHLDSQWTPPADSFAAGMAVRRAVLGAAHVARAEAGRTSMDAAFQDWITRHVWGGVWTRPGLARRDRSLLTLAMMAALGRHEEFVLHVRATRNTGVTPEEISEILLAVAAYAGVPVANHALKLAKDALAAG</sequence>
<dbReference type="InterPro" id="IPR029058">
    <property type="entry name" value="AB_hydrolase_fold"/>
</dbReference>
<dbReference type="InterPro" id="IPR012788">
    <property type="entry name" value="Decarb_PcaC"/>
</dbReference>
<keyword evidence="4" id="KW-1185">Reference proteome</keyword>
<organism evidence="3 4">
    <name type="scientific">Humitalea rosea</name>
    <dbReference type="NCBI Taxonomy" id="990373"/>
    <lineage>
        <taxon>Bacteria</taxon>
        <taxon>Pseudomonadati</taxon>
        <taxon>Pseudomonadota</taxon>
        <taxon>Alphaproteobacteria</taxon>
        <taxon>Acetobacterales</taxon>
        <taxon>Roseomonadaceae</taxon>
        <taxon>Humitalea</taxon>
    </lineage>
</organism>
<dbReference type="Gene3D" id="1.20.1290.10">
    <property type="entry name" value="AhpD-like"/>
    <property type="match status" value="1"/>
</dbReference>
<dbReference type="PANTHER" id="PTHR33570">
    <property type="entry name" value="4-CARBOXYMUCONOLACTONE DECARBOXYLASE FAMILY PROTEIN"/>
    <property type="match status" value="1"/>
</dbReference>
<dbReference type="Pfam" id="PF02627">
    <property type="entry name" value="CMD"/>
    <property type="match status" value="1"/>
</dbReference>
<evidence type="ECO:0000313" key="3">
    <source>
        <dbReference type="EMBL" id="PZW45685.1"/>
    </source>
</evidence>
<feature type="domain" description="AB hydrolase-1" evidence="1">
    <location>
        <begin position="26"/>
        <end position="245"/>
    </location>
</feature>
<dbReference type="InterPro" id="IPR029032">
    <property type="entry name" value="AhpD-like"/>
</dbReference>
<evidence type="ECO:0000259" key="1">
    <source>
        <dbReference type="Pfam" id="PF00561"/>
    </source>
</evidence>
<dbReference type="PANTHER" id="PTHR33570:SF2">
    <property type="entry name" value="CARBOXYMUCONOLACTONE DECARBOXYLASE-LIKE DOMAIN-CONTAINING PROTEIN"/>
    <property type="match status" value="1"/>
</dbReference>
<dbReference type="AlphaFoldDB" id="A0A2W7J3U4"/>
<dbReference type="SUPFAM" id="SSF53474">
    <property type="entry name" value="alpha/beta-Hydrolases"/>
    <property type="match status" value="1"/>
</dbReference>
<dbReference type="OrthoDB" id="9801400at2"/>
<dbReference type="EMBL" id="QKYU01000011">
    <property type="protein sequence ID" value="PZW45685.1"/>
    <property type="molecule type" value="Genomic_DNA"/>
</dbReference>
<evidence type="ECO:0000313" key="4">
    <source>
        <dbReference type="Proteomes" id="UP000249688"/>
    </source>
</evidence>
<dbReference type="RefSeq" id="WP_111398342.1">
    <property type="nucleotide sequence ID" value="NZ_QKYU01000011.1"/>
</dbReference>
<feature type="domain" description="Carboxymuconolactone decarboxylase-like" evidence="2">
    <location>
        <begin position="298"/>
        <end position="381"/>
    </location>
</feature>
<dbReference type="Gene3D" id="3.40.50.1820">
    <property type="entry name" value="alpha/beta hydrolase"/>
    <property type="match status" value="1"/>
</dbReference>
<protein>
    <submittedName>
        <fullName evidence="3">4-carboxymuconolactone decarboxylase /3-oxoadipate enol-lactonase</fullName>
    </submittedName>
</protein>
<accession>A0A2W7J3U4</accession>
<dbReference type="PRINTS" id="PR00111">
    <property type="entry name" value="ABHYDROLASE"/>
</dbReference>
<dbReference type="NCBIfam" id="TIGR02425">
    <property type="entry name" value="decarb_PcaC"/>
    <property type="match status" value="1"/>
</dbReference>
<comment type="caution">
    <text evidence="3">The sequence shown here is derived from an EMBL/GenBank/DDBJ whole genome shotgun (WGS) entry which is preliminary data.</text>
</comment>
<reference evidence="3 4" key="1">
    <citation type="submission" date="2018-06" db="EMBL/GenBank/DDBJ databases">
        <title>Genomic Encyclopedia of Archaeal and Bacterial Type Strains, Phase II (KMG-II): from individual species to whole genera.</title>
        <authorList>
            <person name="Goeker M."/>
        </authorList>
    </citation>
    <scope>NUCLEOTIDE SEQUENCE [LARGE SCALE GENOMIC DNA]</scope>
    <source>
        <strain evidence="3 4">DSM 24525</strain>
    </source>
</reference>
<dbReference type="InterPro" id="IPR000073">
    <property type="entry name" value="AB_hydrolase_1"/>
</dbReference>
<dbReference type="Pfam" id="PF00561">
    <property type="entry name" value="Abhydrolase_1"/>
    <property type="match status" value="1"/>
</dbReference>
<evidence type="ECO:0000259" key="2">
    <source>
        <dbReference type="Pfam" id="PF02627"/>
    </source>
</evidence>
<name>A0A2W7J3U4_9PROT</name>
<dbReference type="InterPro" id="IPR003779">
    <property type="entry name" value="CMD-like"/>
</dbReference>
<dbReference type="InterPro" id="IPR052512">
    <property type="entry name" value="4CMD/NDH-1_regulator"/>
</dbReference>